<proteinExistence type="predicted"/>
<reference evidence="4" key="1">
    <citation type="journal article" date="2006" name="PLoS Biol.">
        <title>Macronuclear genome sequence of the ciliate Tetrahymena thermophila, a model eukaryote.</title>
        <authorList>
            <person name="Eisen J.A."/>
            <person name="Coyne R.S."/>
            <person name="Wu M."/>
            <person name="Wu D."/>
            <person name="Thiagarajan M."/>
            <person name="Wortman J.R."/>
            <person name="Badger J.H."/>
            <person name="Ren Q."/>
            <person name="Amedeo P."/>
            <person name="Jones K.M."/>
            <person name="Tallon L.J."/>
            <person name="Delcher A.L."/>
            <person name="Salzberg S.L."/>
            <person name="Silva J.C."/>
            <person name="Haas B.J."/>
            <person name="Majoros W.H."/>
            <person name="Farzad M."/>
            <person name="Carlton J.M."/>
            <person name="Smith R.K. Jr."/>
            <person name="Garg J."/>
            <person name="Pearlman R.E."/>
            <person name="Karrer K.M."/>
            <person name="Sun L."/>
            <person name="Manning G."/>
            <person name="Elde N.C."/>
            <person name="Turkewitz A.P."/>
            <person name="Asai D.J."/>
            <person name="Wilkes D.E."/>
            <person name="Wang Y."/>
            <person name="Cai H."/>
            <person name="Collins K."/>
            <person name="Stewart B.A."/>
            <person name="Lee S.R."/>
            <person name="Wilamowska K."/>
            <person name="Weinberg Z."/>
            <person name="Ruzzo W.L."/>
            <person name="Wloga D."/>
            <person name="Gaertig J."/>
            <person name="Frankel J."/>
            <person name="Tsao C.-C."/>
            <person name="Gorovsky M.A."/>
            <person name="Keeling P.J."/>
            <person name="Waller R.F."/>
            <person name="Patron N.J."/>
            <person name="Cherry J.M."/>
            <person name="Stover N.A."/>
            <person name="Krieger C.J."/>
            <person name="del Toro C."/>
            <person name="Ryder H.F."/>
            <person name="Williamson S.C."/>
            <person name="Barbeau R.A."/>
            <person name="Hamilton E.P."/>
            <person name="Orias E."/>
        </authorList>
    </citation>
    <scope>NUCLEOTIDE SEQUENCE [LARGE SCALE GENOMIC DNA]</scope>
    <source>
        <strain evidence="4">SB210</strain>
    </source>
</reference>
<keyword evidence="4" id="KW-1185">Reference proteome</keyword>
<feature type="compositionally biased region" description="Basic and acidic residues" evidence="2">
    <location>
        <begin position="73"/>
        <end position="134"/>
    </location>
</feature>
<organism evidence="3 4">
    <name type="scientific">Tetrahymena thermophila (strain SB210)</name>
    <dbReference type="NCBI Taxonomy" id="312017"/>
    <lineage>
        <taxon>Eukaryota</taxon>
        <taxon>Sar</taxon>
        <taxon>Alveolata</taxon>
        <taxon>Ciliophora</taxon>
        <taxon>Intramacronucleata</taxon>
        <taxon>Oligohymenophorea</taxon>
        <taxon>Hymenostomatida</taxon>
        <taxon>Tetrahymenina</taxon>
        <taxon>Tetrahymenidae</taxon>
        <taxon>Tetrahymena</taxon>
    </lineage>
</organism>
<dbReference type="GeneID" id="24436983"/>
<accession>W7XIG0</accession>
<name>W7XIG0_TETTS</name>
<keyword evidence="3" id="KW-0804">Transcription</keyword>
<protein>
    <submittedName>
        <fullName evidence="3">DNA-directed RNA polymerase, omega subunit family protein</fullName>
    </submittedName>
</protein>
<evidence type="ECO:0000313" key="4">
    <source>
        <dbReference type="Proteomes" id="UP000009168"/>
    </source>
</evidence>
<feature type="coiled-coil region" evidence="1">
    <location>
        <begin position="350"/>
        <end position="448"/>
    </location>
</feature>
<keyword evidence="1" id="KW-0175">Coiled coil</keyword>
<feature type="region of interest" description="Disordered" evidence="2">
    <location>
        <begin position="319"/>
        <end position="339"/>
    </location>
</feature>
<dbReference type="Proteomes" id="UP000009168">
    <property type="component" value="Unassembled WGS sequence"/>
</dbReference>
<evidence type="ECO:0000256" key="2">
    <source>
        <dbReference type="SAM" id="MobiDB-lite"/>
    </source>
</evidence>
<dbReference type="RefSeq" id="XP_012652833.1">
    <property type="nucleotide sequence ID" value="XM_012797379.1"/>
</dbReference>
<sequence length="525" mass="62931">MTNPSEKLSSEEDAIGYQSAKRYEDQIRELQEEIQKRTREKEQLRTEKEIECIGLKQEMDRLQKLCDRLTEQEESQKQLKEVLEDHKNDAIQKLNKEKEKNKEMKKYLEEAHQEIEQLRKNRHEKHEKDGDNDHHQRKLSSKEDEEDAVYQKYKELEEKLTKILTEKKQLEDQNKSLQSELQNKSIYDNESFYEFQNKLLKSKQELEDKIELEQQLEICLERLVNEGELDLMDLNNSRICNNLVKIQQNFKEFYQFKEKFGSKHQDELKKIAQTYQSQLIVKEKQIKELQKYKEMYLKPVLNSEENRDPFNCTKIKIQQKELHSRPDTGRKSEMSNGQKDEQLEYQMLEIESLKNENILLKSEIDQLKQELEDNEQIQNNFMAEQRRKNKELQEKEQKIQELISQQNQQKIQSSNRLNMSSSNLNSEVTKMRQQMEHKDKLIQQLQSQINVTQDSSIKHSLKALFPTYIDSLLNSKDKKISQENDSYLTLILNMLEYSEKEKNEIKQKMDKAKNQKGGFLGFFKN</sequence>
<dbReference type="AlphaFoldDB" id="W7XIG0"/>
<evidence type="ECO:0000256" key="1">
    <source>
        <dbReference type="SAM" id="Coils"/>
    </source>
</evidence>
<dbReference type="InParanoid" id="W7XIG0"/>
<keyword evidence="3" id="KW-0240">DNA-directed RNA polymerase</keyword>
<dbReference type="KEGG" id="tet:TTHERM_000047139"/>
<feature type="region of interest" description="Disordered" evidence="2">
    <location>
        <begin position="73"/>
        <end position="147"/>
    </location>
</feature>
<gene>
    <name evidence="3" type="ORF">TTHERM_000047139</name>
</gene>
<dbReference type="EMBL" id="GG662712">
    <property type="protein sequence ID" value="EWS74611.1"/>
    <property type="molecule type" value="Genomic_DNA"/>
</dbReference>
<evidence type="ECO:0000313" key="3">
    <source>
        <dbReference type="EMBL" id="EWS74611.1"/>
    </source>
</evidence>
<dbReference type="STRING" id="312017.W7XIG0"/>
<dbReference type="GO" id="GO:0000428">
    <property type="term" value="C:DNA-directed RNA polymerase complex"/>
    <property type="evidence" value="ECO:0007669"/>
    <property type="project" value="UniProtKB-KW"/>
</dbReference>